<reference evidence="5" key="1">
    <citation type="submission" date="2024-02" db="UniProtKB">
        <authorList>
            <consortium name="WormBaseParasite"/>
        </authorList>
    </citation>
    <scope>IDENTIFICATION</scope>
</reference>
<dbReference type="Pfam" id="PF01846">
    <property type="entry name" value="FF"/>
    <property type="match status" value="2"/>
</dbReference>
<dbReference type="PROSITE" id="PS51676">
    <property type="entry name" value="FF"/>
    <property type="match status" value="2"/>
</dbReference>
<dbReference type="GO" id="GO:0071004">
    <property type="term" value="C:U2-type prespliceosome"/>
    <property type="evidence" value="ECO:0007669"/>
    <property type="project" value="TreeGrafter"/>
</dbReference>
<dbReference type="SMART" id="SM00441">
    <property type="entry name" value="FF"/>
    <property type="match status" value="4"/>
</dbReference>
<evidence type="ECO:0000259" key="3">
    <source>
        <dbReference type="PROSITE" id="PS51676"/>
    </source>
</evidence>
<dbReference type="InterPro" id="IPR036020">
    <property type="entry name" value="WW_dom_sf"/>
</dbReference>
<dbReference type="SMART" id="SM00456">
    <property type="entry name" value="WW"/>
    <property type="match status" value="2"/>
</dbReference>
<evidence type="ECO:0000259" key="2">
    <source>
        <dbReference type="PROSITE" id="PS50020"/>
    </source>
</evidence>
<evidence type="ECO:0000313" key="4">
    <source>
        <dbReference type="Proteomes" id="UP000887575"/>
    </source>
</evidence>
<feature type="compositionally biased region" description="Basic residues" evidence="1">
    <location>
        <begin position="657"/>
        <end position="696"/>
    </location>
</feature>
<dbReference type="PANTHER" id="PTHR11864:SF0">
    <property type="entry name" value="PRP40 PRE-MRNA PROCESSING FACTOR 40 HOMOLOG A (YEAST)"/>
    <property type="match status" value="1"/>
</dbReference>
<proteinExistence type="predicted"/>
<dbReference type="InterPro" id="IPR036517">
    <property type="entry name" value="FF_domain_sf"/>
</dbReference>
<dbReference type="InterPro" id="IPR002713">
    <property type="entry name" value="FF_domain"/>
</dbReference>
<name>A0AAF3FBK9_9BILA</name>
<dbReference type="Proteomes" id="UP000887575">
    <property type="component" value="Unassembled WGS sequence"/>
</dbReference>
<dbReference type="WBParaSite" id="MBELARI_LOCUS4316">
    <property type="protein sequence ID" value="MBELARI_LOCUS4316"/>
    <property type="gene ID" value="MBELARI_LOCUS4316"/>
</dbReference>
<protein>
    <submittedName>
        <fullName evidence="5">Uncharacterized protein</fullName>
    </submittedName>
</protein>
<feature type="domain" description="WW" evidence="2">
    <location>
        <begin position="103"/>
        <end position="136"/>
    </location>
</feature>
<feature type="region of interest" description="Disordered" evidence="1">
    <location>
        <begin position="651"/>
        <end position="696"/>
    </location>
</feature>
<feature type="region of interest" description="Disordered" evidence="1">
    <location>
        <begin position="1"/>
        <end position="47"/>
    </location>
</feature>
<dbReference type="InterPro" id="IPR039726">
    <property type="entry name" value="Prp40-like"/>
</dbReference>
<feature type="domain" description="FF" evidence="3">
    <location>
        <begin position="590"/>
        <end position="648"/>
    </location>
</feature>
<dbReference type="SUPFAM" id="SSF51045">
    <property type="entry name" value="WW domain"/>
    <property type="match status" value="2"/>
</dbReference>
<dbReference type="GO" id="GO:0045292">
    <property type="term" value="P:mRNA cis splicing, via spliceosome"/>
    <property type="evidence" value="ECO:0007669"/>
    <property type="project" value="InterPro"/>
</dbReference>
<dbReference type="Gene3D" id="2.20.70.10">
    <property type="match status" value="2"/>
</dbReference>
<feature type="domain" description="WW" evidence="2">
    <location>
        <begin position="149"/>
        <end position="176"/>
    </location>
</feature>
<feature type="domain" description="FF" evidence="3">
    <location>
        <begin position="464"/>
        <end position="524"/>
    </location>
</feature>
<organism evidence="4 5">
    <name type="scientific">Mesorhabditis belari</name>
    <dbReference type="NCBI Taxonomy" id="2138241"/>
    <lineage>
        <taxon>Eukaryota</taxon>
        <taxon>Metazoa</taxon>
        <taxon>Ecdysozoa</taxon>
        <taxon>Nematoda</taxon>
        <taxon>Chromadorea</taxon>
        <taxon>Rhabditida</taxon>
        <taxon>Rhabditina</taxon>
        <taxon>Rhabditomorpha</taxon>
        <taxon>Rhabditoidea</taxon>
        <taxon>Rhabditidae</taxon>
        <taxon>Mesorhabditinae</taxon>
        <taxon>Mesorhabditis</taxon>
    </lineage>
</organism>
<dbReference type="PROSITE" id="PS50020">
    <property type="entry name" value="WW_DOMAIN_2"/>
    <property type="match status" value="2"/>
</dbReference>
<keyword evidence="4" id="KW-1185">Reference proteome</keyword>
<dbReference type="Gene3D" id="1.10.10.440">
    <property type="entry name" value="FF domain"/>
    <property type="match status" value="3"/>
</dbReference>
<dbReference type="SUPFAM" id="SSF81698">
    <property type="entry name" value="FF domain"/>
    <property type="match status" value="4"/>
</dbReference>
<dbReference type="GO" id="GO:0003723">
    <property type="term" value="F:RNA binding"/>
    <property type="evidence" value="ECO:0007669"/>
    <property type="project" value="TreeGrafter"/>
</dbReference>
<dbReference type="CDD" id="cd00201">
    <property type="entry name" value="WW"/>
    <property type="match status" value="2"/>
</dbReference>
<dbReference type="PANTHER" id="PTHR11864">
    <property type="entry name" value="PRE-MRNA-PROCESSING PROTEIN PRP40"/>
    <property type="match status" value="1"/>
</dbReference>
<evidence type="ECO:0000313" key="5">
    <source>
        <dbReference type="WBParaSite" id="MBELARI_LOCUS4316"/>
    </source>
</evidence>
<sequence>MHGHNYGFFNDRPPRKPQRRVAAPPRRFHSPTVPFQNRPSTVQTNCPPHPLDYYTQLQTERQNLIQIPLRFIPMGPPPKVPNNFCKPNILTCKPQPPYDSSADSLEENWLEFKTETGKIYYYNNTTKETTWIRPNAIIKTTTKNASVKWKTATSPEGKTYYYNTETFETSWFAPESIDQPLPSKMDQIEKTLPTKRGQVENAQTSKAGQIDDLEKAIRATIGGQRELQKLPLQKSLPNLREDLPARKRREEIFSEMLESKCNQGKIAVTDSWDYVVKFINSDPRFGIITKGSEKRKIFNTWKVQRMNAEQKELIVARNKAKSDLTAYLLEHPKMKTDIIYRTACKRFQEQKIWQIVSDEDRQIIFADVKRVVHKRALAAVKSAQQKNHKALLDIFKGIKEIDYKTTWAKTQKLLAEDERFQKAFDLQELHKDDALLIFEKHTTQAEKAHETEKTAQDNLTQRTKRKIRENYIALLDELHQKGIIHSESRWSSIRPIISSDVRFNNMFLQNGTNALDIFKFYVEDLKDRISTRASLIAKALSEKGKVLQFDTPYDQFAQWVQMNNRIEKIDGSTLLRCYELLALKAIQKKKEERKQEKEEFYKFLGAQADMNTDAEWSKILPKIEGKPAFKAIETDTLREKYFDDYIKDLRAGGKSGKERKHKQHGKKHSRKKRKHSSRDHEHKAKKTRRKSIKDKD</sequence>
<dbReference type="InterPro" id="IPR001202">
    <property type="entry name" value="WW_dom"/>
</dbReference>
<evidence type="ECO:0000256" key="1">
    <source>
        <dbReference type="SAM" id="MobiDB-lite"/>
    </source>
</evidence>
<dbReference type="Pfam" id="PF00397">
    <property type="entry name" value="WW"/>
    <property type="match status" value="2"/>
</dbReference>
<dbReference type="PROSITE" id="PS01159">
    <property type="entry name" value="WW_DOMAIN_1"/>
    <property type="match status" value="1"/>
</dbReference>
<feature type="compositionally biased region" description="Polar residues" evidence="1">
    <location>
        <begin position="33"/>
        <end position="46"/>
    </location>
</feature>
<accession>A0AAF3FBK9</accession>
<dbReference type="GO" id="GO:0005685">
    <property type="term" value="C:U1 snRNP"/>
    <property type="evidence" value="ECO:0007669"/>
    <property type="project" value="TreeGrafter"/>
</dbReference>
<dbReference type="AlphaFoldDB" id="A0AAF3FBK9"/>